<evidence type="ECO:0000259" key="8">
    <source>
        <dbReference type="PROSITE" id="PS50048"/>
    </source>
</evidence>
<keyword evidence="3" id="KW-0805">Transcription regulation</keyword>
<dbReference type="GO" id="GO:0003677">
    <property type="term" value="F:DNA binding"/>
    <property type="evidence" value="ECO:0007669"/>
    <property type="project" value="UniProtKB-KW"/>
</dbReference>
<dbReference type="InterPro" id="IPR036864">
    <property type="entry name" value="Zn2-C6_fun-type_DNA-bd_sf"/>
</dbReference>
<gene>
    <name evidence="9" type="ORF">C8Q69DRAFT_444796</name>
</gene>
<sequence length="553" mass="63496">MHLIHAVNYQTSPSYPWDQQKMRTSAGSRVSIQDAALHTVEKSTWRAMRFDTRRGEYLVAIYAGLVSIGDLRISGSNFYHYWCPNKKLTEISSDTLQRHKKVHNKNDQPNPARVLKACNRCRIQKSRCDGQLPCSICQKRGVVCSFDRASPRSKRQHRQKVSASEAEIVSDSIIPQDPNRRLIDPPPPPPQQSYLVGRNDQELSPVASGVPNHRRKSESPPPSNSTISAKMQLVQHEEQLQREGLQLAPADSTVPWQTWPGNMFSSSYYSLDYPAGLDDDDYTTQPIDTAYYVRLYFLHFNPQWPFIHEASFRYQEEPTVLVLALVMIGLWITGEAKARRQAWKIHDRLHTLIKEQMTSWHTPQPEQQDISQWPMATYQSILLYIIFALIAGPPPREEDSTEALLDRVRSILTSLIETCLVQGLFFYPSMLARGCPDDPIVYAWARTEEAKRFSLTLFKVSNLFSGVTGDDARLSVSDLRFPLPDNGFLWGPRPSIHDWWRRRDLRLKNPAETEDRWISDIFEEARAQGEKAGERRAWLRMGCWLGFMAGVEP</sequence>
<dbReference type="GO" id="GO:0006351">
    <property type="term" value="P:DNA-templated transcription"/>
    <property type="evidence" value="ECO:0007669"/>
    <property type="project" value="InterPro"/>
</dbReference>
<dbReference type="Proteomes" id="UP000283841">
    <property type="component" value="Unassembled WGS sequence"/>
</dbReference>
<dbReference type="PANTHER" id="PTHR47660">
    <property type="entry name" value="TRANSCRIPTION FACTOR WITH C2H2 AND ZN(2)-CYS(6) DNA BINDING DOMAIN (EUROFUNG)-RELATED-RELATED"/>
    <property type="match status" value="1"/>
</dbReference>
<dbReference type="GO" id="GO:0000981">
    <property type="term" value="F:DNA-binding transcription factor activity, RNA polymerase II-specific"/>
    <property type="evidence" value="ECO:0007669"/>
    <property type="project" value="InterPro"/>
</dbReference>
<dbReference type="InterPro" id="IPR001138">
    <property type="entry name" value="Zn2Cys6_DnaBD"/>
</dbReference>
<dbReference type="SMART" id="SM00066">
    <property type="entry name" value="GAL4"/>
    <property type="match status" value="1"/>
</dbReference>
<evidence type="ECO:0000256" key="5">
    <source>
        <dbReference type="ARBA" id="ARBA00023163"/>
    </source>
</evidence>
<dbReference type="PROSITE" id="PS50048">
    <property type="entry name" value="ZN2_CY6_FUNGAL_2"/>
    <property type="match status" value="1"/>
</dbReference>
<evidence type="ECO:0000256" key="2">
    <source>
        <dbReference type="ARBA" id="ARBA00022833"/>
    </source>
</evidence>
<evidence type="ECO:0000256" key="7">
    <source>
        <dbReference type="SAM" id="MobiDB-lite"/>
    </source>
</evidence>
<keyword evidence="10" id="KW-1185">Reference proteome</keyword>
<dbReference type="GO" id="GO:0008270">
    <property type="term" value="F:zinc ion binding"/>
    <property type="evidence" value="ECO:0007669"/>
    <property type="project" value="InterPro"/>
</dbReference>
<keyword evidence="1" id="KW-0479">Metal-binding</keyword>
<dbReference type="Pfam" id="PF00172">
    <property type="entry name" value="Zn_clus"/>
    <property type="match status" value="1"/>
</dbReference>
<accession>A0A443HSP6</accession>
<feature type="region of interest" description="Disordered" evidence="7">
    <location>
        <begin position="148"/>
        <end position="227"/>
    </location>
</feature>
<dbReference type="CDD" id="cd00067">
    <property type="entry name" value="GAL4"/>
    <property type="match status" value="1"/>
</dbReference>
<dbReference type="AlphaFoldDB" id="A0A443HSP6"/>
<feature type="domain" description="Zn(2)-C6 fungal-type" evidence="8">
    <location>
        <begin position="117"/>
        <end position="146"/>
    </location>
</feature>
<dbReference type="EMBL" id="RCNU01000006">
    <property type="protein sequence ID" value="RWQ94841.1"/>
    <property type="molecule type" value="Genomic_DNA"/>
</dbReference>
<proteinExistence type="predicted"/>
<dbReference type="InterPro" id="IPR007219">
    <property type="entry name" value="XnlR_reg_dom"/>
</dbReference>
<name>A0A443HSP6_BYSSP</name>
<keyword evidence="6" id="KW-0539">Nucleus</keyword>
<dbReference type="RefSeq" id="XP_028484486.1">
    <property type="nucleotide sequence ID" value="XM_028629021.1"/>
</dbReference>
<dbReference type="Pfam" id="PF04082">
    <property type="entry name" value="Fungal_trans"/>
    <property type="match status" value="1"/>
</dbReference>
<evidence type="ECO:0000313" key="10">
    <source>
        <dbReference type="Proteomes" id="UP000283841"/>
    </source>
</evidence>
<evidence type="ECO:0000256" key="1">
    <source>
        <dbReference type="ARBA" id="ARBA00022723"/>
    </source>
</evidence>
<dbReference type="VEuPathDB" id="FungiDB:C8Q69DRAFT_444796"/>
<dbReference type="SUPFAM" id="SSF57701">
    <property type="entry name" value="Zn2/Cys6 DNA-binding domain"/>
    <property type="match status" value="1"/>
</dbReference>
<dbReference type="PANTHER" id="PTHR47660:SF7">
    <property type="entry name" value="TRANSCRIPTION FACTOR WITH C2H2 AND ZN(2)-CYS(6) DNA BINDING DOMAIN (EUROFUNG)"/>
    <property type="match status" value="1"/>
</dbReference>
<reference evidence="9 10" key="1">
    <citation type="journal article" date="2018" name="Front. Microbiol.">
        <title>Genomic and genetic insights into a cosmopolitan fungus, Paecilomyces variotii (Eurotiales).</title>
        <authorList>
            <person name="Urquhart A.S."/>
            <person name="Mondo S.J."/>
            <person name="Makela M.R."/>
            <person name="Hane J.K."/>
            <person name="Wiebenga A."/>
            <person name="He G."/>
            <person name="Mihaltcheva S."/>
            <person name="Pangilinan J."/>
            <person name="Lipzen A."/>
            <person name="Barry K."/>
            <person name="de Vries R.P."/>
            <person name="Grigoriev I.V."/>
            <person name="Idnurm A."/>
        </authorList>
    </citation>
    <scope>NUCLEOTIDE SEQUENCE [LARGE SCALE GENOMIC DNA]</scope>
    <source>
        <strain evidence="9 10">CBS 101075</strain>
    </source>
</reference>
<evidence type="ECO:0000256" key="3">
    <source>
        <dbReference type="ARBA" id="ARBA00023015"/>
    </source>
</evidence>
<organism evidence="9 10">
    <name type="scientific">Byssochlamys spectabilis</name>
    <name type="common">Paecilomyces variotii</name>
    <dbReference type="NCBI Taxonomy" id="264951"/>
    <lineage>
        <taxon>Eukaryota</taxon>
        <taxon>Fungi</taxon>
        <taxon>Dikarya</taxon>
        <taxon>Ascomycota</taxon>
        <taxon>Pezizomycotina</taxon>
        <taxon>Eurotiomycetes</taxon>
        <taxon>Eurotiomycetidae</taxon>
        <taxon>Eurotiales</taxon>
        <taxon>Thermoascaceae</taxon>
        <taxon>Paecilomyces</taxon>
    </lineage>
</organism>
<keyword evidence="4" id="KW-0238">DNA-binding</keyword>
<dbReference type="STRING" id="264951.A0A443HSP6"/>
<evidence type="ECO:0000256" key="4">
    <source>
        <dbReference type="ARBA" id="ARBA00023125"/>
    </source>
</evidence>
<dbReference type="PROSITE" id="PS00463">
    <property type="entry name" value="ZN2_CY6_FUNGAL_1"/>
    <property type="match status" value="1"/>
</dbReference>
<dbReference type="Gene3D" id="4.10.240.10">
    <property type="entry name" value="Zn(2)-C6 fungal-type DNA-binding domain"/>
    <property type="match status" value="1"/>
</dbReference>
<evidence type="ECO:0000313" key="9">
    <source>
        <dbReference type="EMBL" id="RWQ94841.1"/>
    </source>
</evidence>
<comment type="caution">
    <text evidence="9">The sequence shown here is derived from an EMBL/GenBank/DDBJ whole genome shotgun (WGS) entry which is preliminary data.</text>
</comment>
<keyword evidence="2" id="KW-0862">Zinc</keyword>
<protein>
    <recommendedName>
        <fullName evidence="8">Zn(2)-C6 fungal-type domain-containing protein</fullName>
    </recommendedName>
</protein>
<dbReference type="GeneID" id="39598298"/>
<feature type="compositionally biased region" description="Basic residues" evidence="7">
    <location>
        <begin position="151"/>
        <end position="160"/>
    </location>
</feature>
<keyword evidence="5" id="KW-0804">Transcription</keyword>
<evidence type="ECO:0000256" key="6">
    <source>
        <dbReference type="ARBA" id="ARBA00023242"/>
    </source>
</evidence>